<accession>A0A0C9YM36</accession>
<sequence length="179" mass="19964">MTSTIYNHRSLQPTGPPTQGPGQHTHARLNESFDNIRQEFEVITSDMGLLRNQRDEYESKVTSQINELNIIRQSLYELESQHGKIRQQYEEELSRLRAELHAARQGLPGGAPPHQTVGPELSDLQVPLQDRPLFQAFNRLLALLRIPTLIIHVSGTGTVIVIVRGTKIGNGLNATESGS</sequence>
<reference evidence="5 6" key="1">
    <citation type="submission" date="2014-04" db="EMBL/GenBank/DDBJ databases">
        <authorList>
            <consortium name="DOE Joint Genome Institute"/>
            <person name="Kuo A."/>
            <person name="Kohler A."/>
            <person name="Costa M.D."/>
            <person name="Nagy L.G."/>
            <person name="Floudas D."/>
            <person name="Copeland A."/>
            <person name="Barry K.W."/>
            <person name="Cichocki N."/>
            <person name="Veneault-Fourrey C."/>
            <person name="LaButti K."/>
            <person name="Lindquist E.A."/>
            <person name="Lipzen A."/>
            <person name="Lundell T."/>
            <person name="Morin E."/>
            <person name="Murat C."/>
            <person name="Sun H."/>
            <person name="Tunlid A."/>
            <person name="Henrissat B."/>
            <person name="Grigoriev I.V."/>
            <person name="Hibbett D.S."/>
            <person name="Martin F."/>
            <person name="Nordberg H.P."/>
            <person name="Cantor M.N."/>
            <person name="Hua S.X."/>
        </authorList>
    </citation>
    <scope>NUCLEOTIDE SEQUENCE [LARGE SCALE GENOMIC DNA]</scope>
    <source>
        <strain evidence="5 6">441</strain>
    </source>
</reference>
<dbReference type="InterPro" id="IPR013890">
    <property type="entry name" value="Tscrpt_rep_Tup1_N"/>
</dbReference>
<dbReference type="Gene3D" id="1.20.5.340">
    <property type="match status" value="1"/>
</dbReference>
<dbReference type="OrthoDB" id="3253044at2759"/>
<evidence type="ECO:0000313" key="5">
    <source>
        <dbReference type="EMBL" id="KIK26015.1"/>
    </source>
</evidence>
<evidence type="ECO:0000259" key="4">
    <source>
        <dbReference type="Pfam" id="PF08581"/>
    </source>
</evidence>
<dbReference type="STRING" id="765257.A0A0C9YM36"/>
<reference evidence="6" key="2">
    <citation type="submission" date="2015-01" db="EMBL/GenBank/DDBJ databases">
        <title>Evolutionary Origins and Diversification of the Mycorrhizal Mutualists.</title>
        <authorList>
            <consortium name="DOE Joint Genome Institute"/>
            <consortium name="Mycorrhizal Genomics Consortium"/>
            <person name="Kohler A."/>
            <person name="Kuo A."/>
            <person name="Nagy L.G."/>
            <person name="Floudas D."/>
            <person name="Copeland A."/>
            <person name="Barry K.W."/>
            <person name="Cichocki N."/>
            <person name="Veneault-Fourrey C."/>
            <person name="LaButti K."/>
            <person name="Lindquist E.A."/>
            <person name="Lipzen A."/>
            <person name="Lundell T."/>
            <person name="Morin E."/>
            <person name="Murat C."/>
            <person name="Riley R."/>
            <person name="Ohm R."/>
            <person name="Sun H."/>
            <person name="Tunlid A."/>
            <person name="Henrissat B."/>
            <person name="Grigoriev I.V."/>
            <person name="Hibbett D.S."/>
            <person name="Martin F."/>
        </authorList>
    </citation>
    <scope>NUCLEOTIDE SEQUENCE [LARGE SCALE GENOMIC DNA]</scope>
    <source>
        <strain evidence="6">441</strain>
    </source>
</reference>
<feature type="domain" description="Transcriptional repressor Tup1 N-terminal" evidence="4">
    <location>
        <begin position="28"/>
        <end position="102"/>
    </location>
</feature>
<name>A0A0C9YM36_9AGAM</name>
<dbReference type="Pfam" id="PF08581">
    <property type="entry name" value="Tup_N"/>
    <property type="match status" value="1"/>
</dbReference>
<dbReference type="HOGENOM" id="CLU_1504041_0_0_1"/>
<keyword evidence="1" id="KW-0805">Transcription regulation</keyword>
<feature type="region of interest" description="Disordered" evidence="3">
    <location>
        <begin position="1"/>
        <end position="26"/>
    </location>
</feature>
<evidence type="ECO:0000256" key="3">
    <source>
        <dbReference type="SAM" id="MobiDB-lite"/>
    </source>
</evidence>
<evidence type="ECO:0000256" key="1">
    <source>
        <dbReference type="ARBA" id="ARBA00023015"/>
    </source>
</evidence>
<keyword evidence="6" id="KW-1185">Reference proteome</keyword>
<protein>
    <recommendedName>
        <fullName evidence="4">Transcriptional repressor Tup1 N-terminal domain-containing protein</fullName>
    </recommendedName>
</protein>
<evidence type="ECO:0000313" key="6">
    <source>
        <dbReference type="Proteomes" id="UP000054018"/>
    </source>
</evidence>
<dbReference type="AlphaFoldDB" id="A0A0C9YM36"/>
<evidence type="ECO:0000256" key="2">
    <source>
        <dbReference type="ARBA" id="ARBA00023163"/>
    </source>
</evidence>
<dbReference type="EMBL" id="KN833704">
    <property type="protein sequence ID" value="KIK26015.1"/>
    <property type="molecule type" value="Genomic_DNA"/>
</dbReference>
<keyword evidence="2" id="KW-0804">Transcription</keyword>
<feature type="compositionally biased region" description="Polar residues" evidence="3">
    <location>
        <begin position="1"/>
        <end position="11"/>
    </location>
</feature>
<gene>
    <name evidence="5" type="ORF">PISMIDRAFT_316781</name>
</gene>
<proteinExistence type="predicted"/>
<dbReference type="Proteomes" id="UP000054018">
    <property type="component" value="Unassembled WGS sequence"/>
</dbReference>
<organism evidence="5 6">
    <name type="scientific">Pisolithus microcarpus 441</name>
    <dbReference type="NCBI Taxonomy" id="765257"/>
    <lineage>
        <taxon>Eukaryota</taxon>
        <taxon>Fungi</taxon>
        <taxon>Dikarya</taxon>
        <taxon>Basidiomycota</taxon>
        <taxon>Agaricomycotina</taxon>
        <taxon>Agaricomycetes</taxon>
        <taxon>Agaricomycetidae</taxon>
        <taxon>Boletales</taxon>
        <taxon>Sclerodermatineae</taxon>
        <taxon>Pisolithaceae</taxon>
        <taxon>Pisolithus</taxon>
    </lineage>
</organism>